<reference evidence="1 2" key="1">
    <citation type="journal article" date="2019" name="Genome Biol. Evol.">
        <title>Insights into the evolution of the New World diploid cottons (Gossypium, subgenus Houzingenia) based on genome sequencing.</title>
        <authorList>
            <person name="Grover C.E."/>
            <person name="Arick M.A. 2nd"/>
            <person name="Thrash A."/>
            <person name="Conover J.L."/>
            <person name="Sanders W.S."/>
            <person name="Peterson D.G."/>
            <person name="Frelichowski J.E."/>
            <person name="Scheffler J.A."/>
            <person name="Scheffler B.E."/>
            <person name="Wendel J.F."/>
        </authorList>
    </citation>
    <scope>NUCLEOTIDE SEQUENCE [LARGE SCALE GENOMIC DNA]</scope>
    <source>
        <strain evidence="1">157</strain>
        <tissue evidence="1">Leaf</tissue>
    </source>
</reference>
<sequence>MEANIANLNLDDEKEAPIPCEGDLHKEDEDHQFCLVGKALTGIKRVLDGMPWSFSRHLLVFHQLMTGEDPKQVPLNRTYFWIQVYNLSYRAISEGLARKLGDFIGQFIQCDAALISIGERRYLRFRIKVDVRPIVDRNDSCDPKENFRIIGPHAQIGLAYASHMAWPKTHMPVWLRRPTWPRLCGPHSPTHITTRPCLAHSHGFIEHTAVSHTRPTTLPGTPL</sequence>
<evidence type="ECO:0000313" key="2">
    <source>
        <dbReference type="Proteomes" id="UP000593572"/>
    </source>
</evidence>
<dbReference type="Proteomes" id="UP000593572">
    <property type="component" value="Unassembled WGS sequence"/>
</dbReference>
<evidence type="ECO:0008006" key="3">
    <source>
        <dbReference type="Google" id="ProtNLM"/>
    </source>
</evidence>
<accession>A0A7J8MZU3</accession>
<evidence type="ECO:0000313" key="1">
    <source>
        <dbReference type="EMBL" id="MBA0570241.1"/>
    </source>
</evidence>
<dbReference type="AlphaFoldDB" id="A0A7J8MZU3"/>
<keyword evidence="2" id="KW-1185">Reference proteome</keyword>
<name>A0A7J8MZU3_9ROSI</name>
<comment type="caution">
    <text evidence="1">The sequence shown here is derived from an EMBL/GenBank/DDBJ whole genome shotgun (WGS) entry which is preliminary data.</text>
</comment>
<protein>
    <recommendedName>
        <fullName evidence="3">DUF4283 domain-containing protein</fullName>
    </recommendedName>
</protein>
<gene>
    <name evidence="1" type="ORF">Golob_003920</name>
</gene>
<dbReference type="EMBL" id="JABEZX010000011">
    <property type="protein sequence ID" value="MBA0570241.1"/>
    <property type="molecule type" value="Genomic_DNA"/>
</dbReference>
<proteinExistence type="predicted"/>
<organism evidence="1 2">
    <name type="scientific">Gossypium lobatum</name>
    <dbReference type="NCBI Taxonomy" id="34289"/>
    <lineage>
        <taxon>Eukaryota</taxon>
        <taxon>Viridiplantae</taxon>
        <taxon>Streptophyta</taxon>
        <taxon>Embryophyta</taxon>
        <taxon>Tracheophyta</taxon>
        <taxon>Spermatophyta</taxon>
        <taxon>Magnoliopsida</taxon>
        <taxon>eudicotyledons</taxon>
        <taxon>Gunneridae</taxon>
        <taxon>Pentapetalae</taxon>
        <taxon>rosids</taxon>
        <taxon>malvids</taxon>
        <taxon>Malvales</taxon>
        <taxon>Malvaceae</taxon>
        <taxon>Malvoideae</taxon>
        <taxon>Gossypium</taxon>
    </lineage>
</organism>